<evidence type="ECO:0000313" key="1">
    <source>
        <dbReference type="EMBL" id="CAK9253311.1"/>
    </source>
</evidence>
<sequence>MQQLVGRAAVTLVSKQAAAQLMLVARASAHPRTGGLRAQRGPAAGGSGRLSRVSCHSGFHEWIDSSTCGAVIFVFVRLATLSLLRLQGDLGMAPVTAGRSRSPVLSRAAVTLYVLAPLLSPLSLAECVCDLMAGLERDDRRLVLRLLFERDGVLRAACPGFSGVHRCHPAELCRHCAAESFLRPHLAASDRVYIFRLSEPPGDTVELRGSTLLLSAVVSELHSMKKGLEGCRALLWALVQLVSQPLYVTHEHDKVLMLSAVRLSREYLASHIDGNNTSSDLAAVERVQSLTQRLGEILSFM</sequence>
<comment type="caution">
    <text evidence="1">The sequence shown here is derived from an EMBL/GenBank/DDBJ whole genome shotgun (WGS) entry which is preliminary data.</text>
</comment>
<name>A0ABP0VFT6_9BRYO</name>
<reference evidence="1" key="1">
    <citation type="submission" date="2024-02" db="EMBL/GenBank/DDBJ databases">
        <authorList>
            <consortium name="ELIXIR-Norway"/>
            <consortium name="Elixir Norway"/>
        </authorList>
    </citation>
    <scope>NUCLEOTIDE SEQUENCE</scope>
</reference>
<gene>
    <name evidence="1" type="ORF">CSSPJE1EN1_LOCUS28689</name>
</gene>
<organism evidence="1 2">
    <name type="scientific">Sphagnum jensenii</name>
    <dbReference type="NCBI Taxonomy" id="128206"/>
    <lineage>
        <taxon>Eukaryota</taxon>
        <taxon>Viridiplantae</taxon>
        <taxon>Streptophyta</taxon>
        <taxon>Embryophyta</taxon>
        <taxon>Bryophyta</taxon>
        <taxon>Sphagnophytina</taxon>
        <taxon>Sphagnopsida</taxon>
        <taxon>Sphagnales</taxon>
        <taxon>Sphagnaceae</taxon>
        <taxon>Sphagnum</taxon>
    </lineage>
</organism>
<dbReference type="Proteomes" id="UP001497444">
    <property type="component" value="Unassembled WGS sequence"/>
</dbReference>
<dbReference type="EMBL" id="CAXAQS010000813">
    <property type="protein sequence ID" value="CAK9253311.1"/>
    <property type="molecule type" value="Genomic_DNA"/>
</dbReference>
<evidence type="ECO:0000313" key="2">
    <source>
        <dbReference type="Proteomes" id="UP001497444"/>
    </source>
</evidence>
<proteinExistence type="predicted"/>
<protein>
    <submittedName>
        <fullName evidence="1">Uncharacterized protein</fullName>
    </submittedName>
</protein>
<accession>A0ABP0VFT6</accession>
<keyword evidence="2" id="KW-1185">Reference proteome</keyword>